<feature type="compositionally biased region" description="Basic and acidic residues" evidence="2">
    <location>
        <begin position="321"/>
        <end position="340"/>
    </location>
</feature>
<feature type="region of interest" description="Disordered" evidence="2">
    <location>
        <begin position="179"/>
        <end position="273"/>
    </location>
</feature>
<dbReference type="GO" id="GO:0000323">
    <property type="term" value="C:lytic vacuole"/>
    <property type="evidence" value="ECO:0007669"/>
    <property type="project" value="TreeGrafter"/>
</dbReference>
<dbReference type="PANTHER" id="PTHR15157">
    <property type="entry name" value="UV RADIATION RESISTANCE-ASSOCIATED GENE PROTEIN"/>
    <property type="match status" value="1"/>
</dbReference>
<comment type="caution">
    <text evidence="3">The sequence shown here is derived from an EMBL/GenBank/DDBJ whole genome shotgun (WGS) entry which is preliminary data.</text>
</comment>
<reference evidence="3 4" key="1">
    <citation type="journal article" date="2018" name="Evol. Lett.">
        <title>Horizontal gene cluster transfer increased hallucinogenic mushroom diversity.</title>
        <authorList>
            <person name="Reynolds H.T."/>
            <person name="Vijayakumar V."/>
            <person name="Gluck-Thaler E."/>
            <person name="Korotkin H.B."/>
            <person name="Matheny P.B."/>
            <person name="Slot J.C."/>
        </authorList>
    </citation>
    <scope>NUCLEOTIDE SEQUENCE [LARGE SCALE GENOMIC DNA]</scope>
    <source>
        <strain evidence="3 4">2629</strain>
    </source>
</reference>
<dbReference type="Proteomes" id="UP000284842">
    <property type="component" value="Unassembled WGS sequence"/>
</dbReference>
<dbReference type="STRING" id="181874.A0A409Y7J5"/>
<dbReference type="EMBL" id="NHTK01001374">
    <property type="protein sequence ID" value="PPQ98918.1"/>
    <property type="molecule type" value="Genomic_DNA"/>
</dbReference>
<dbReference type="AlphaFoldDB" id="A0A409Y7J5"/>
<feature type="region of interest" description="Disordered" evidence="2">
    <location>
        <begin position="399"/>
        <end position="421"/>
    </location>
</feature>
<feature type="region of interest" description="Disordered" evidence="2">
    <location>
        <begin position="101"/>
        <end position="138"/>
    </location>
</feature>
<evidence type="ECO:0000313" key="4">
    <source>
        <dbReference type="Proteomes" id="UP000284842"/>
    </source>
</evidence>
<feature type="compositionally biased region" description="Low complexity" evidence="2">
    <location>
        <begin position="259"/>
        <end position="273"/>
    </location>
</feature>
<dbReference type="OrthoDB" id="72772at2759"/>
<dbReference type="InParanoid" id="A0A409Y7J5"/>
<dbReference type="GO" id="GO:0035493">
    <property type="term" value="P:SNARE complex assembly"/>
    <property type="evidence" value="ECO:0007669"/>
    <property type="project" value="TreeGrafter"/>
</dbReference>
<dbReference type="PANTHER" id="PTHR15157:SF5">
    <property type="entry name" value="UV RADIATION RESISTANCE-ASSOCIATED GENE PROTEIN"/>
    <property type="match status" value="1"/>
</dbReference>
<accession>A0A409Y7J5</accession>
<gene>
    <name evidence="3" type="ORF">CVT24_003549</name>
</gene>
<evidence type="ECO:0000256" key="1">
    <source>
        <dbReference type="ARBA" id="ARBA00023054"/>
    </source>
</evidence>
<keyword evidence="4" id="KW-1185">Reference proteome</keyword>
<feature type="region of interest" description="Disordered" evidence="2">
    <location>
        <begin position="321"/>
        <end position="344"/>
    </location>
</feature>
<keyword evidence="1" id="KW-0175">Coiled coil</keyword>
<feature type="region of interest" description="Disordered" evidence="2">
    <location>
        <begin position="756"/>
        <end position="812"/>
    </location>
</feature>
<evidence type="ECO:0000256" key="2">
    <source>
        <dbReference type="SAM" id="MobiDB-lite"/>
    </source>
</evidence>
<proteinExistence type="predicted"/>
<feature type="region of interest" description="Disordered" evidence="2">
    <location>
        <begin position="830"/>
        <end position="872"/>
    </location>
</feature>
<organism evidence="3 4">
    <name type="scientific">Panaeolus cyanescens</name>
    <dbReference type="NCBI Taxonomy" id="181874"/>
    <lineage>
        <taxon>Eukaryota</taxon>
        <taxon>Fungi</taxon>
        <taxon>Dikarya</taxon>
        <taxon>Basidiomycota</taxon>
        <taxon>Agaricomycotina</taxon>
        <taxon>Agaricomycetes</taxon>
        <taxon>Agaricomycetidae</taxon>
        <taxon>Agaricales</taxon>
        <taxon>Agaricineae</taxon>
        <taxon>Galeropsidaceae</taxon>
        <taxon>Panaeolus</taxon>
    </lineage>
</organism>
<protein>
    <recommendedName>
        <fullName evidence="5">UV radiation resistance-associated gene protein</fullName>
    </recommendedName>
</protein>
<evidence type="ECO:0000313" key="3">
    <source>
        <dbReference type="EMBL" id="PPQ98918.1"/>
    </source>
</evidence>
<sequence length="872" mass="96565">MTQRCIRHITSIQVRNLTPFPFRDAVTSALSQPPGQQFAGPSYSMDDFEAIQSRRRSRKHSSTSTVTRIHTVSREDDDLPTVKSEPRGRAVSFSRNIREHSPTNLPIGVGPQSYSSSRSVHSLRARRARTSSLTSTASLHRATSELGAPTILFQSSQRSLEKVIRSRLVETILAISIPTEPNDENETTPASPPRRALSTALRSAPTHQTTFQPRSPPKRNPSKPTATKDSERKIGKGKLSMTAGKKDFYDGLSSESHTNLPPANGSNNENNHSNITEGQIVYCSRTHRPSTNPIFSLDFTSNGTSSCAGATAHHFTVEIWGREPSHSTKENNQADHRPRPLDYSLQDDDWRKLDSWDIDLRRLIPVPEPPLEDPPIQLPSNTLVITLAPLGRAFYLPKIDSDSRPVSPSPGYTSDPETKTSHVHKLHEAPPSNTNIHSSNLHLEPSSATLRPLSKTAGWQDLFKLVTLQSCILDNENSLREIGSSISWILEQDRTYALKREISQREAFVKQLHEQKAQVLAESQKARLRIAERERDFARRREILKDAHGMAFFDEGLFNVIESERSRLLDFNKRMTSLRTSLINVLCTIFPIELYSPPDLLFTILNVPLPIPVSAQDPAPPLSMPDHKEVTEEGIATAYGYVAQILQLLSAYLGKSLVYPVTCIGSRSVIKDGISAMVGPRIFPLYSKGVDTYRFEYAVFLLNKNIEMLMADRDLRALDLRHTLPNLKNLLLTLSHGASTLSHSLPRPISISSLNSAVGTPERSVSPVGESSTTPKASQLGGRCNSSETLLPNEGTRTPTNAPEELKKGSRSAFLGFGPLSDFLRVRYPSSSTREGSVNGVEEANTNDGDSWEGQDEEDRKTIHGETNGSAT</sequence>
<dbReference type="GO" id="GO:0000149">
    <property type="term" value="F:SNARE binding"/>
    <property type="evidence" value="ECO:0007669"/>
    <property type="project" value="TreeGrafter"/>
</dbReference>
<evidence type="ECO:0008006" key="5">
    <source>
        <dbReference type="Google" id="ProtNLM"/>
    </source>
</evidence>
<name>A0A409Y7J5_9AGAR</name>
<feature type="compositionally biased region" description="Polar residues" evidence="2">
    <location>
        <begin position="784"/>
        <end position="801"/>
    </location>
</feature>
<dbReference type="GO" id="GO:0005768">
    <property type="term" value="C:endosome"/>
    <property type="evidence" value="ECO:0007669"/>
    <property type="project" value="TreeGrafter"/>
</dbReference>